<feature type="region of interest" description="Disordered" evidence="1">
    <location>
        <begin position="83"/>
        <end position="115"/>
    </location>
</feature>
<evidence type="ECO:0000256" key="1">
    <source>
        <dbReference type="SAM" id="MobiDB-lite"/>
    </source>
</evidence>
<evidence type="ECO:0000313" key="2">
    <source>
        <dbReference type="EMBL" id="OAD03346.1"/>
    </source>
</evidence>
<comment type="caution">
    <text evidence="2">The sequence shown here is derived from an EMBL/GenBank/DDBJ whole genome shotgun (WGS) entry which is preliminary data.</text>
</comment>
<organism evidence="2 3">
    <name type="scientific">Mucor lusitanicus CBS 277.49</name>
    <dbReference type="NCBI Taxonomy" id="747725"/>
    <lineage>
        <taxon>Eukaryota</taxon>
        <taxon>Fungi</taxon>
        <taxon>Fungi incertae sedis</taxon>
        <taxon>Mucoromycota</taxon>
        <taxon>Mucoromycotina</taxon>
        <taxon>Mucoromycetes</taxon>
        <taxon>Mucorales</taxon>
        <taxon>Mucorineae</taxon>
        <taxon>Mucoraceae</taxon>
        <taxon>Mucor</taxon>
    </lineage>
</organism>
<dbReference type="Proteomes" id="UP000077051">
    <property type="component" value="Unassembled WGS sequence"/>
</dbReference>
<protein>
    <submittedName>
        <fullName evidence="2">Uncharacterized protein</fullName>
    </submittedName>
</protein>
<feature type="region of interest" description="Disordered" evidence="1">
    <location>
        <begin position="37"/>
        <end position="59"/>
    </location>
</feature>
<accession>A0A168LBX6</accession>
<keyword evidence="3" id="KW-1185">Reference proteome</keyword>
<sequence length="115" mass="12389">MSSPNVAKGDQYNHRSSGVGFGHILDIFKVKGRTSVNDITNRNGGPQEFEDDSFPNGYLAGTEEKQAFGRDGARDEAVDDISLNQSQRQRPEEAPVWSGNVGGVSLDACRTESSG</sequence>
<evidence type="ECO:0000313" key="3">
    <source>
        <dbReference type="Proteomes" id="UP000077051"/>
    </source>
</evidence>
<reference evidence="2 3" key="1">
    <citation type="submission" date="2015-06" db="EMBL/GenBank/DDBJ databases">
        <title>Expansion of signal transduction pathways in fungi by whole-genome duplication.</title>
        <authorList>
            <consortium name="DOE Joint Genome Institute"/>
            <person name="Corrochano L.M."/>
            <person name="Kuo A."/>
            <person name="Marcet-Houben M."/>
            <person name="Polaino S."/>
            <person name="Salamov A."/>
            <person name="Villalobos J.M."/>
            <person name="Alvarez M.I."/>
            <person name="Avalos J."/>
            <person name="Benito E.P."/>
            <person name="Benoit I."/>
            <person name="Burger G."/>
            <person name="Camino L.P."/>
            <person name="Canovas D."/>
            <person name="Cerda-Olmedo E."/>
            <person name="Cheng J.-F."/>
            <person name="Dominguez A."/>
            <person name="Elias M."/>
            <person name="Eslava A.P."/>
            <person name="Glaser F."/>
            <person name="Grimwood J."/>
            <person name="Gutierrez G."/>
            <person name="Heitman J."/>
            <person name="Henrissat B."/>
            <person name="Iturriaga E.A."/>
            <person name="Lang B.F."/>
            <person name="Lavin J.L."/>
            <person name="Lee S."/>
            <person name="Li W."/>
            <person name="Lindquist E."/>
            <person name="Lopez-Garcia S."/>
            <person name="Luque E.M."/>
            <person name="Marcos A.T."/>
            <person name="Martin J."/>
            <person name="Mccluskey K."/>
            <person name="Medina H.R."/>
            <person name="Miralles-Duran A."/>
            <person name="Miyazaki A."/>
            <person name="Munoz-Torres E."/>
            <person name="Oguiza J.A."/>
            <person name="Ohm R."/>
            <person name="Olmedo M."/>
            <person name="Orejas M."/>
            <person name="Ortiz-Castellanos L."/>
            <person name="Pisabarro A.G."/>
            <person name="Rodriguez-Romero J."/>
            <person name="Ruiz-Herrera J."/>
            <person name="Ruiz-Vazquez R."/>
            <person name="Sanz C."/>
            <person name="Schackwitz W."/>
            <person name="Schmutz J."/>
            <person name="Shahriari M."/>
            <person name="Shelest E."/>
            <person name="Silva-Franco F."/>
            <person name="Soanes D."/>
            <person name="Syed K."/>
            <person name="Tagua V.G."/>
            <person name="Talbot N.J."/>
            <person name="Thon M."/>
            <person name="De Vries R.P."/>
            <person name="Wiebenga A."/>
            <person name="Yadav J.S."/>
            <person name="Braun E.L."/>
            <person name="Baker S."/>
            <person name="Garre V."/>
            <person name="Horwitz B."/>
            <person name="Torres-Martinez S."/>
            <person name="Idnurm A."/>
            <person name="Herrera-Estrella A."/>
            <person name="Gabaldon T."/>
            <person name="Grigoriev I.V."/>
        </authorList>
    </citation>
    <scope>NUCLEOTIDE SEQUENCE [LARGE SCALE GENOMIC DNA]</scope>
    <source>
        <strain evidence="2 3">CBS 277.49</strain>
    </source>
</reference>
<proteinExistence type="predicted"/>
<gene>
    <name evidence="2" type="ORF">MUCCIDRAFT_110204</name>
</gene>
<name>A0A168LBX6_MUCCL</name>
<dbReference type="AlphaFoldDB" id="A0A168LBX6"/>
<dbReference type="EMBL" id="AMYB01000004">
    <property type="protein sequence ID" value="OAD03346.1"/>
    <property type="molecule type" value="Genomic_DNA"/>
</dbReference>
<dbReference type="VEuPathDB" id="FungiDB:MUCCIDRAFT_110204"/>